<dbReference type="EMBL" id="QSAJ01000002">
    <property type="protein sequence ID" value="RGW55751.1"/>
    <property type="molecule type" value="Genomic_DNA"/>
</dbReference>
<protein>
    <submittedName>
        <fullName evidence="4">J domain-containing protein</fullName>
    </submittedName>
</protein>
<dbReference type="GO" id="GO:0005737">
    <property type="term" value="C:cytoplasm"/>
    <property type="evidence" value="ECO:0007669"/>
    <property type="project" value="TreeGrafter"/>
</dbReference>
<dbReference type="EMBL" id="QRPD01000001">
    <property type="protein sequence ID" value="RHL90669.1"/>
    <property type="molecule type" value="Genomic_DNA"/>
</dbReference>
<dbReference type="GO" id="GO:0042026">
    <property type="term" value="P:protein refolding"/>
    <property type="evidence" value="ECO:0007669"/>
    <property type="project" value="TreeGrafter"/>
</dbReference>
<evidence type="ECO:0000256" key="2">
    <source>
        <dbReference type="ARBA" id="ARBA00023186"/>
    </source>
</evidence>
<dbReference type="AlphaFoldDB" id="A0A395XRG7"/>
<evidence type="ECO:0000313" key="6">
    <source>
        <dbReference type="EMBL" id="RHL90669.1"/>
    </source>
</evidence>
<dbReference type="GO" id="GO:0006260">
    <property type="term" value="P:DNA replication"/>
    <property type="evidence" value="ECO:0007669"/>
    <property type="project" value="UniProtKB-KW"/>
</dbReference>
<comment type="caution">
    <text evidence="4">The sequence shown here is derived from an EMBL/GenBank/DDBJ whole genome shotgun (WGS) entry which is preliminary data.</text>
</comment>
<gene>
    <name evidence="5" type="ORF">DW658_12265</name>
    <name evidence="4" type="ORF">DWV67_01415</name>
    <name evidence="6" type="ORF">DWZ98_00675</name>
</gene>
<reference evidence="7 8" key="1">
    <citation type="submission" date="2018-08" db="EMBL/GenBank/DDBJ databases">
        <title>A genome reference for cultivated species of the human gut microbiota.</title>
        <authorList>
            <person name="Zou Y."/>
            <person name="Xue W."/>
            <person name="Luo G."/>
        </authorList>
    </citation>
    <scope>NUCLEOTIDE SEQUENCE [LARGE SCALE GENOMIC DNA]</scope>
    <source>
        <strain evidence="4 7">AF12-11</strain>
        <strain evidence="6 8">AF36-1BH</strain>
        <strain evidence="5 9">AM23-7AC</strain>
    </source>
</reference>
<evidence type="ECO:0000313" key="7">
    <source>
        <dbReference type="Proteomes" id="UP000266376"/>
    </source>
</evidence>
<evidence type="ECO:0000259" key="3">
    <source>
        <dbReference type="PROSITE" id="PS50076"/>
    </source>
</evidence>
<sequence length="213" mass="25526">MESKNYYDILEVSVKASAQEITLAKNKLAKRYHPDVNMRNGIDTTDKMQEILEAYLVLSDPVKRAEYDREIRGNRPSKMQTFNLYEESEEVEDPDHPTFVTYWKAAGALYDIIEQSNALFHQKNNSTVLGELAVKALHHIILLREAKIPERYWYPDIMNWLLFKWYQNRNYNLAYLLKLYDEHEKNDMNKIEKLKLQNRAYRYQHSVKKLLRY</sequence>
<evidence type="ECO:0000256" key="1">
    <source>
        <dbReference type="ARBA" id="ARBA00022705"/>
    </source>
</evidence>
<organism evidence="4 7">
    <name type="scientific">Dorea formicigenerans</name>
    <dbReference type="NCBI Taxonomy" id="39486"/>
    <lineage>
        <taxon>Bacteria</taxon>
        <taxon>Bacillati</taxon>
        <taxon>Bacillota</taxon>
        <taxon>Clostridia</taxon>
        <taxon>Lachnospirales</taxon>
        <taxon>Lachnospiraceae</taxon>
        <taxon>Dorea</taxon>
    </lineage>
</organism>
<evidence type="ECO:0000313" key="5">
    <source>
        <dbReference type="EMBL" id="RHF76989.1"/>
    </source>
</evidence>
<dbReference type="Proteomes" id="UP000285666">
    <property type="component" value="Unassembled WGS sequence"/>
</dbReference>
<proteinExistence type="predicted"/>
<dbReference type="Gene3D" id="1.10.287.110">
    <property type="entry name" value="DnaJ domain"/>
    <property type="match status" value="1"/>
</dbReference>
<dbReference type="RefSeq" id="WP_005333018.1">
    <property type="nucleotide sequence ID" value="NZ_AP031430.1"/>
</dbReference>
<dbReference type="SMART" id="SM00271">
    <property type="entry name" value="DnaJ"/>
    <property type="match status" value="1"/>
</dbReference>
<dbReference type="PANTHER" id="PTHR43096">
    <property type="entry name" value="DNAJ HOMOLOG 1, MITOCHONDRIAL-RELATED"/>
    <property type="match status" value="1"/>
</dbReference>
<accession>A0A395XRG7</accession>
<name>A0A395XRG7_9FIRM</name>
<dbReference type="PROSITE" id="PS50076">
    <property type="entry name" value="DNAJ_2"/>
    <property type="match status" value="1"/>
</dbReference>
<dbReference type="CDD" id="cd06257">
    <property type="entry name" value="DnaJ"/>
    <property type="match status" value="1"/>
</dbReference>
<dbReference type="Proteomes" id="UP000283325">
    <property type="component" value="Unassembled WGS sequence"/>
</dbReference>
<evidence type="ECO:0000313" key="8">
    <source>
        <dbReference type="Proteomes" id="UP000283325"/>
    </source>
</evidence>
<dbReference type="PRINTS" id="PR00625">
    <property type="entry name" value="JDOMAIN"/>
</dbReference>
<evidence type="ECO:0000313" key="9">
    <source>
        <dbReference type="Proteomes" id="UP000285666"/>
    </source>
</evidence>
<dbReference type="EMBL" id="QRHN01000018">
    <property type="protein sequence ID" value="RHF76989.1"/>
    <property type="molecule type" value="Genomic_DNA"/>
</dbReference>
<dbReference type="InterPro" id="IPR001623">
    <property type="entry name" value="DnaJ_domain"/>
</dbReference>
<dbReference type="GO" id="GO:0051082">
    <property type="term" value="F:unfolded protein binding"/>
    <property type="evidence" value="ECO:0007669"/>
    <property type="project" value="TreeGrafter"/>
</dbReference>
<dbReference type="Proteomes" id="UP000266376">
    <property type="component" value="Unassembled WGS sequence"/>
</dbReference>
<feature type="domain" description="J" evidence="3">
    <location>
        <begin position="5"/>
        <end position="71"/>
    </location>
</feature>
<keyword evidence="1" id="KW-0235">DNA replication</keyword>
<dbReference type="PANTHER" id="PTHR43096:SF52">
    <property type="entry name" value="DNAJ HOMOLOG 1, MITOCHONDRIAL-RELATED"/>
    <property type="match status" value="1"/>
</dbReference>
<keyword evidence="2" id="KW-0143">Chaperone</keyword>
<evidence type="ECO:0000313" key="4">
    <source>
        <dbReference type="EMBL" id="RGW55751.1"/>
    </source>
</evidence>
<dbReference type="Pfam" id="PF00226">
    <property type="entry name" value="DnaJ"/>
    <property type="match status" value="1"/>
</dbReference>
<dbReference type="GeneID" id="92864175"/>
<dbReference type="SUPFAM" id="SSF46565">
    <property type="entry name" value="Chaperone J-domain"/>
    <property type="match status" value="1"/>
</dbReference>
<dbReference type="InterPro" id="IPR036869">
    <property type="entry name" value="J_dom_sf"/>
</dbReference>